<feature type="domain" description="Mce/MlaD" evidence="2">
    <location>
        <begin position="37"/>
        <end position="113"/>
    </location>
</feature>
<proteinExistence type="predicted"/>
<dbReference type="AlphaFoldDB" id="A0A286TZ19"/>
<dbReference type="PANTHER" id="PTHR33371">
    <property type="entry name" value="INTERMEMBRANE PHOSPHOLIPID TRANSPORT SYSTEM BINDING PROTEIN MLAD-RELATED"/>
    <property type="match status" value="1"/>
</dbReference>
<name>A0A286TZ19_9BACT</name>
<sequence>MINQKAKFFVGLFIAAGISLAVITIIFLGMNRFLEKGQFYAVYFNESVQGLKIDSPVKYRGVAIGHIERISLAPDSKLIEVVLKIEADITLEENMVAQQKAVGITGSKFIELDLMSDSVEASSPDLKFPTEYRVLASRPSNISELFRSADDIIKKLNALDIVDISDSLKVTLHHLDQALQDFDAKGISGDIRTSLTDINKNFDPERWDKVVTGIEKSIGSLNEVFRNTNSLMANASGLIARTEAEVANLSRYILVVGQYLEKASSSLDQTLEQVSIQPSQLLFSEPPIEKEFEKNIK</sequence>
<keyword evidence="1" id="KW-0472">Membrane</keyword>
<dbReference type="RefSeq" id="WP_096894500.1">
    <property type="nucleotide sequence ID" value="NZ_BAOS01000017.1"/>
</dbReference>
<dbReference type="Proteomes" id="UP000218542">
    <property type="component" value="Unassembled WGS sequence"/>
</dbReference>
<keyword evidence="1" id="KW-1133">Transmembrane helix</keyword>
<keyword evidence="4" id="KW-1185">Reference proteome</keyword>
<evidence type="ECO:0000259" key="2">
    <source>
        <dbReference type="Pfam" id="PF02470"/>
    </source>
</evidence>
<gene>
    <name evidence="3" type="ORF">SCALIN_C17_0142</name>
</gene>
<dbReference type="InterPro" id="IPR003399">
    <property type="entry name" value="Mce/MlaD"/>
</dbReference>
<comment type="caution">
    <text evidence="3">The sequence shown here is derived from an EMBL/GenBank/DDBJ whole genome shotgun (WGS) entry which is preliminary data.</text>
</comment>
<dbReference type="PANTHER" id="PTHR33371:SF4">
    <property type="entry name" value="INTERMEMBRANE PHOSPHOLIPID TRANSPORT SYSTEM BINDING PROTEIN MLAD"/>
    <property type="match status" value="1"/>
</dbReference>
<dbReference type="Pfam" id="PF02470">
    <property type="entry name" value="MlaD"/>
    <property type="match status" value="1"/>
</dbReference>
<reference evidence="4" key="1">
    <citation type="journal article" date="2017" name="Environ. Microbiol. Rep.">
        <title>Genetic Diversity of Marine Anaerobic Ammonium-Oxidizing Bacteria as Revealed by Genomic and Proteomic Analyses of 'Candidatus Scalindua japonica'.</title>
        <authorList>
            <person name="Oshiki M."/>
            <person name="Mizuto K."/>
            <person name="Kimura Z."/>
            <person name="Kindaichi T."/>
            <person name="Satoh H."/>
            <person name="Okabe S."/>
        </authorList>
    </citation>
    <scope>NUCLEOTIDE SEQUENCE [LARGE SCALE GENOMIC DNA]</scope>
    <source>
        <strain evidence="4">husup-a2</strain>
    </source>
</reference>
<feature type="transmembrane region" description="Helical" evidence="1">
    <location>
        <begin position="6"/>
        <end position="28"/>
    </location>
</feature>
<keyword evidence="1" id="KW-0812">Transmembrane</keyword>
<dbReference type="InterPro" id="IPR052336">
    <property type="entry name" value="MlaD_Phospholipid_Transporter"/>
</dbReference>
<accession>A0A286TZ19</accession>
<evidence type="ECO:0000256" key="1">
    <source>
        <dbReference type="SAM" id="Phobius"/>
    </source>
</evidence>
<protein>
    <submittedName>
        <fullName evidence="3">ABC-type transport system protein periplasmic component</fullName>
    </submittedName>
</protein>
<dbReference type="OrthoDB" id="260338at2"/>
<evidence type="ECO:0000313" key="4">
    <source>
        <dbReference type="Proteomes" id="UP000218542"/>
    </source>
</evidence>
<organism evidence="3 4">
    <name type="scientific">Candidatus Scalindua japonica</name>
    <dbReference type="NCBI Taxonomy" id="1284222"/>
    <lineage>
        <taxon>Bacteria</taxon>
        <taxon>Pseudomonadati</taxon>
        <taxon>Planctomycetota</taxon>
        <taxon>Candidatus Brocadiia</taxon>
        <taxon>Candidatus Brocadiales</taxon>
        <taxon>Candidatus Scalinduaceae</taxon>
        <taxon>Candidatus Scalindua</taxon>
    </lineage>
</organism>
<evidence type="ECO:0000313" key="3">
    <source>
        <dbReference type="EMBL" id="GAX61108.1"/>
    </source>
</evidence>
<dbReference type="EMBL" id="BAOS01000017">
    <property type="protein sequence ID" value="GAX61108.1"/>
    <property type="molecule type" value="Genomic_DNA"/>
</dbReference>